<keyword evidence="2" id="KW-1185">Reference proteome</keyword>
<organism evidence="1 2">
    <name type="scientific">Cannabis sativa</name>
    <name type="common">Hemp</name>
    <name type="synonym">Marijuana</name>
    <dbReference type="NCBI Taxonomy" id="3483"/>
    <lineage>
        <taxon>Eukaryota</taxon>
        <taxon>Viridiplantae</taxon>
        <taxon>Streptophyta</taxon>
        <taxon>Embryophyta</taxon>
        <taxon>Tracheophyta</taxon>
        <taxon>Spermatophyta</taxon>
        <taxon>Magnoliopsida</taxon>
        <taxon>eudicotyledons</taxon>
        <taxon>Gunneridae</taxon>
        <taxon>Pentapetalae</taxon>
        <taxon>rosids</taxon>
        <taxon>fabids</taxon>
        <taxon>Rosales</taxon>
        <taxon>Cannabaceae</taxon>
        <taxon>Cannabis</taxon>
    </lineage>
</organism>
<dbReference type="AlphaFoldDB" id="A0A803PC00"/>
<reference evidence="1" key="1">
    <citation type="submission" date="2018-11" db="EMBL/GenBank/DDBJ databases">
        <authorList>
            <person name="Grassa J C."/>
        </authorList>
    </citation>
    <scope>NUCLEOTIDE SEQUENCE [LARGE SCALE GENOMIC DNA]</scope>
</reference>
<dbReference type="Proteomes" id="UP000596661">
    <property type="component" value="Chromosome 4"/>
</dbReference>
<name>A0A803PC00_CANSA</name>
<reference evidence="1" key="2">
    <citation type="submission" date="2021-03" db="UniProtKB">
        <authorList>
            <consortium name="EnsemblPlants"/>
        </authorList>
    </citation>
    <scope>IDENTIFICATION</scope>
</reference>
<dbReference type="EMBL" id="UZAU01000372">
    <property type="status" value="NOT_ANNOTATED_CDS"/>
    <property type="molecule type" value="Genomic_DNA"/>
</dbReference>
<proteinExistence type="predicted"/>
<dbReference type="Gramene" id="evm.model.04.1166">
    <property type="protein sequence ID" value="cds.evm.model.04.1166"/>
    <property type="gene ID" value="evm.TU.04.1166"/>
</dbReference>
<evidence type="ECO:0000313" key="2">
    <source>
        <dbReference type="Proteomes" id="UP000596661"/>
    </source>
</evidence>
<evidence type="ECO:0000313" key="1">
    <source>
        <dbReference type="EnsemblPlants" id="cds.evm.model.04.1166"/>
    </source>
</evidence>
<protein>
    <submittedName>
        <fullName evidence="1">Uncharacterized protein</fullName>
    </submittedName>
</protein>
<accession>A0A803PC00</accession>
<sequence>MIQGMFDPKLFDLELDRTRRSPFSVCINPLPLPTKLKMPTWKMYIGKKDPLAHIKYFEIQIDLQNVETIFTNWGDGWSYSILARARQILFKMVTLSSCLRNLAILVNFFNDGCWWLSSGGDQLSVL</sequence>
<dbReference type="EnsemblPlants" id="evm.model.04.1166">
    <property type="protein sequence ID" value="cds.evm.model.04.1166"/>
    <property type="gene ID" value="evm.TU.04.1166"/>
</dbReference>